<name>A0A812UX60_9DINO</name>
<gene>
    <name evidence="2" type="ORF">SNAT2548_LOCUS33332</name>
</gene>
<dbReference type="AlphaFoldDB" id="A0A812UX60"/>
<evidence type="ECO:0000313" key="3">
    <source>
        <dbReference type="Proteomes" id="UP000604046"/>
    </source>
</evidence>
<keyword evidence="3" id="KW-1185">Reference proteome</keyword>
<sequence length="101" mass="11121">MEGGVFPQPVLRPSRTAPAASESRVETKNESMYSMSATGTAPARSKLNTQLDALDASRGSHLPQEPFRLQVLDDRHGLLIDIHLKDAQSDVCNLLHHLKTF</sequence>
<dbReference type="EMBL" id="CAJNDS010002750">
    <property type="protein sequence ID" value="CAE7584424.1"/>
    <property type="molecule type" value="Genomic_DNA"/>
</dbReference>
<feature type="compositionally biased region" description="Polar residues" evidence="1">
    <location>
        <begin position="30"/>
        <end position="39"/>
    </location>
</feature>
<dbReference type="Proteomes" id="UP000604046">
    <property type="component" value="Unassembled WGS sequence"/>
</dbReference>
<proteinExistence type="predicted"/>
<evidence type="ECO:0000313" key="2">
    <source>
        <dbReference type="EMBL" id="CAE7584424.1"/>
    </source>
</evidence>
<evidence type="ECO:0000256" key="1">
    <source>
        <dbReference type="SAM" id="MobiDB-lite"/>
    </source>
</evidence>
<accession>A0A812UX60</accession>
<organism evidence="2 3">
    <name type="scientific">Symbiodinium natans</name>
    <dbReference type="NCBI Taxonomy" id="878477"/>
    <lineage>
        <taxon>Eukaryota</taxon>
        <taxon>Sar</taxon>
        <taxon>Alveolata</taxon>
        <taxon>Dinophyceae</taxon>
        <taxon>Suessiales</taxon>
        <taxon>Symbiodiniaceae</taxon>
        <taxon>Symbiodinium</taxon>
    </lineage>
</organism>
<protein>
    <submittedName>
        <fullName evidence="2">Uncharacterized protein</fullName>
    </submittedName>
</protein>
<feature type="region of interest" description="Disordered" evidence="1">
    <location>
        <begin position="1"/>
        <end position="44"/>
    </location>
</feature>
<comment type="caution">
    <text evidence="2">The sequence shown here is derived from an EMBL/GenBank/DDBJ whole genome shotgun (WGS) entry which is preliminary data.</text>
</comment>
<reference evidence="2" key="1">
    <citation type="submission" date="2021-02" db="EMBL/GenBank/DDBJ databases">
        <authorList>
            <person name="Dougan E. K."/>
            <person name="Rhodes N."/>
            <person name="Thang M."/>
            <person name="Chan C."/>
        </authorList>
    </citation>
    <scope>NUCLEOTIDE SEQUENCE</scope>
</reference>